<dbReference type="SUPFAM" id="SSF82185">
    <property type="entry name" value="Histone H3 K4-specific methyltransferase SET7/9 N-terminal domain"/>
    <property type="match status" value="1"/>
</dbReference>
<dbReference type="EMBL" id="KK583267">
    <property type="protein sequence ID" value="KDO22523.1"/>
    <property type="molecule type" value="Genomic_DNA"/>
</dbReference>
<dbReference type="Proteomes" id="UP000030745">
    <property type="component" value="Unassembled WGS sequence"/>
</dbReference>
<dbReference type="RefSeq" id="XP_012206770.1">
    <property type="nucleotide sequence ID" value="XM_012351380.1"/>
</dbReference>
<dbReference type="VEuPathDB" id="FungiDB:SPRG_11706"/>
<keyword evidence="1" id="KW-0677">Repeat</keyword>
<dbReference type="GeneID" id="24133727"/>
<evidence type="ECO:0000313" key="2">
    <source>
        <dbReference type="EMBL" id="KDO22523.1"/>
    </source>
</evidence>
<keyword evidence="3" id="KW-1185">Reference proteome</keyword>
<dbReference type="AlphaFoldDB" id="A0A067BW63"/>
<evidence type="ECO:0000256" key="1">
    <source>
        <dbReference type="ARBA" id="ARBA00022737"/>
    </source>
</evidence>
<dbReference type="KEGG" id="spar:SPRG_11706"/>
<gene>
    <name evidence="2" type="ORF">SPRG_11706</name>
</gene>
<name>A0A067BW63_SAPPC</name>
<organism evidence="2 3">
    <name type="scientific">Saprolegnia parasitica (strain CBS 223.65)</name>
    <dbReference type="NCBI Taxonomy" id="695850"/>
    <lineage>
        <taxon>Eukaryota</taxon>
        <taxon>Sar</taxon>
        <taxon>Stramenopiles</taxon>
        <taxon>Oomycota</taxon>
        <taxon>Saprolegniomycetes</taxon>
        <taxon>Saprolegniales</taxon>
        <taxon>Saprolegniaceae</taxon>
        <taxon>Saprolegnia</taxon>
    </lineage>
</organism>
<dbReference type="PANTHER" id="PTHR43215">
    <property type="entry name" value="RADIAL SPOKE HEAD 1 HOMOLOG"/>
    <property type="match status" value="1"/>
</dbReference>
<dbReference type="STRING" id="695850.A0A067BW63"/>
<reference evidence="2 3" key="1">
    <citation type="journal article" date="2013" name="PLoS Genet.">
        <title>Distinctive expansion of potential virulence genes in the genome of the oomycete fish pathogen Saprolegnia parasitica.</title>
        <authorList>
            <person name="Jiang R.H."/>
            <person name="de Bruijn I."/>
            <person name="Haas B.J."/>
            <person name="Belmonte R."/>
            <person name="Lobach L."/>
            <person name="Christie J."/>
            <person name="van den Ackerveken G."/>
            <person name="Bottin A."/>
            <person name="Bulone V."/>
            <person name="Diaz-Moreno S.M."/>
            <person name="Dumas B."/>
            <person name="Fan L."/>
            <person name="Gaulin E."/>
            <person name="Govers F."/>
            <person name="Grenville-Briggs L.J."/>
            <person name="Horner N.R."/>
            <person name="Levin J.Z."/>
            <person name="Mammella M."/>
            <person name="Meijer H.J."/>
            <person name="Morris P."/>
            <person name="Nusbaum C."/>
            <person name="Oome S."/>
            <person name="Phillips A.J."/>
            <person name="van Rooyen D."/>
            <person name="Rzeszutek E."/>
            <person name="Saraiva M."/>
            <person name="Secombes C.J."/>
            <person name="Seidl M.F."/>
            <person name="Snel B."/>
            <person name="Stassen J.H."/>
            <person name="Sykes S."/>
            <person name="Tripathy S."/>
            <person name="van den Berg H."/>
            <person name="Vega-Arreguin J.C."/>
            <person name="Wawra S."/>
            <person name="Young S.K."/>
            <person name="Zeng Q."/>
            <person name="Dieguez-Uribeondo J."/>
            <person name="Russ C."/>
            <person name="Tyler B.M."/>
            <person name="van West P."/>
        </authorList>
    </citation>
    <scope>NUCLEOTIDE SEQUENCE [LARGE SCALE GENOMIC DNA]</scope>
    <source>
        <strain evidence="2 3">CBS 223.65</strain>
    </source>
</reference>
<proteinExistence type="predicted"/>
<protein>
    <submittedName>
        <fullName evidence="2">Uncharacterized protein</fullName>
    </submittedName>
</protein>
<dbReference type="OMA" id="DIYQGQY"/>
<dbReference type="Gene3D" id="2.20.110.10">
    <property type="entry name" value="Histone H3 K4-specific methyltransferase SET7/9 N-terminal domain"/>
    <property type="match status" value="2"/>
</dbReference>
<sequence length="230" mass="25644">MDHFAKGHDRARRSMADDAEYTVEYLDENPEELKWLSRPGKVKITYANGDTFEGDVNAARLKHGPGKYIWTDRVDDEVKEIAWYEGDYVDGKKHGLGKMQFPNGDVYHGQWANDTIDGQGTLMYKNGDIFSGTYVAGIKEGKGTYEYAADKSQLVGTWVQNTIVDGKWLFKDGGYCTGHFENAMPIGQCILQLPNGLKQEGVYAKVEGVNAAGDTVLIPTWKGEAITRVF</sequence>
<evidence type="ECO:0000313" key="3">
    <source>
        <dbReference type="Proteomes" id="UP000030745"/>
    </source>
</evidence>
<accession>A0A067BW63</accession>
<dbReference type="OrthoDB" id="270720at2759"/>
<dbReference type="InterPro" id="IPR003409">
    <property type="entry name" value="MORN"/>
</dbReference>
<dbReference type="SMART" id="SM00698">
    <property type="entry name" value="MORN"/>
    <property type="match status" value="4"/>
</dbReference>
<dbReference type="Pfam" id="PF02493">
    <property type="entry name" value="MORN"/>
    <property type="match status" value="4"/>
</dbReference>
<dbReference type="PANTHER" id="PTHR43215:SF14">
    <property type="entry name" value="RADIAL SPOKE HEAD 1 HOMOLOG"/>
    <property type="match status" value="1"/>
</dbReference>